<dbReference type="GeneID" id="19880281"/>
<dbReference type="VEuPathDB" id="MicrosporidiaDB:VCUG_02419"/>
<feature type="region of interest" description="Disordered" evidence="7">
    <location>
        <begin position="111"/>
        <end position="130"/>
    </location>
</feature>
<dbReference type="AlphaFoldDB" id="L2GR34"/>
<evidence type="ECO:0000313" key="8">
    <source>
        <dbReference type="EMBL" id="ELA46084.1"/>
    </source>
</evidence>
<dbReference type="Gene3D" id="3.40.50.300">
    <property type="entry name" value="P-loop containing nucleotide triphosphate hydrolases"/>
    <property type="match status" value="1"/>
</dbReference>
<dbReference type="PANTHER" id="PTHR21231:SF7">
    <property type="entry name" value="GPN-LOOP GTPASE 3"/>
    <property type="match status" value="1"/>
</dbReference>
<proteinExistence type="inferred from homology"/>
<comment type="similarity">
    <text evidence="1 5">Belongs to the GPN-loop GTPase family.</text>
</comment>
<evidence type="ECO:0000256" key="4">
    <source>
        <dbReference type="ARBA" id="ARBA00023134"/>
    </source>
</evidence>
<dbReference type="GO" id="GO:0003924">
    <property type="term" value="F:GTPase activity"/>
    <property type="evidence" value="ECO:0007669"/>
    <property type="project" value="TreeGrafter"/>
</dbReference>
<dbReference type="STRING" id="948595.L2GR34"/>
<dbReference type="HOGENOM" id="CLU_037460_0_2_1"/>
<dbReference type="SUPFAM" id="SSF52540">
    <property type="entry name" value="P-loop containing nucleoside triphosphate hydrolases"/>
    <property type="match status" value="1"/>
</dbReference>
<dbReference type="GO" id="GO:0005525">
    <property type="term" value="F:GTP binding"/>
    <property type="evidence" value="ECO:0007669"/>
    <property type="project" value="UniProtKB-KW"/>
</dbReference>
<sequence>MACNHELYLAPQVLLKARLPPQFQLHEQVNYFIPMIYGELIIGLPGSGKTTYVKYKKEYLAGRNVYTVNLDPGRWERDLRNDGDAAEPGQGDRNGLQYGCETKCNSVPLDLPPPQKNCAGERSEEKSAETRTDRFKFDFDITQKYDTRKYMKQREVGPNLAVKRIMEEFVEDYENLRNIFCDEDRYYLVDTPGQIESVFVLDKLLLRLQRDGIRLVTVFLSDINSMASIESLSYTYFVTMQTMVTLNNSQVNVFTKLDLLGSIRLIGRLSNLVELNLRVGEYPLLFRVLYSFIERESLIEYQVLEYSEDVLGYLQFCIDQASGFVNEIEDENALTEYLNGIKEKEDILRAYEEKEEQFEEKEEQFKRSARS</sequence>
<evidence type="ECO:0000256" key="3">
    <source>
        <dbReference type="ARBA" id="ARBA00022801"/>
    </source>
</evidence>
<evidence type="ECO:0000313" key="9">
    <source>
        <dbReference type="Proteomes" id="UP000011081"/>
    </source>
</evidence>
<keyword evidence="4 5" id="KW-0342">GTP-binding</keyword>
<accession>L2GR34</accession>
<evidence type="ECO:0000256" key="1">
    <source>
        <dbReference type="ARBA" id="ARBA00005290"/>
    </source>
</evidence>
<keyword evidence="6" id="KW-0175">Coiled coil</keyword>
<evidence type="ECO:0000256" key="7">
    <source>
        <dbReference type="SAM" id="MobiDB-lite"/>
    </source>
</evidence>
<evidence type="ECO:0000256" key="6">
    <source>
        <dbReference type="SAM" id="Coils"/>
    </source>
</evidence>
<name>L2GR34_VAVCU</name>
<keyword evidence="3 5" id="KW-0378">Hydrolase</keyword>
<protein>
    <recommendedName>
        <fullName evidence="5">GPN-loop GTPase 3</fullName>
    </recommendedName>
</protein>
<organism evidence="8 9">
    <name type="scientific">Vavraia culicis (isolate floridensis)</name>
    <name type="common">Microsporidian parasite</name>
    <dbReference type="NCBI Taxonomy" id="948595"/>
    <lineage>
        <taxon>Eukaryota</taxon>
        <taxon>Fungi</taxon>
        <taxon>Fungi incertae sedis</taxon>
        <taxon>Microsporidia</taxon>
        <taxon>Pleistophoridae</taxon>
        <taxon>Vavraia</taxon>
    </lineage>
</organism>
<comment type="subunit">
    <text evidence="5">Binds to RNA polymerase II (RNAPII).</text>
</comment>
<dbReference type="InParanoid" id="L2GR34"/>
<dbReference type="Pfam" id="PF03029">
    <property type="entry name" value="ATP_bind_1"/>
    <property type="match status" value="2"/>
</dbReference>
<dbReference type="InterPro" id="IPR004130">
    <property type="entry name" value="Gpn"/>
</dbReference>
<comment type="function">
    <text evidence="5">Small GTPase required for proper nuclear import of RNA polymerase II and III (RNAPII and RNAPIII). May act at an RNAP assembly step prior to nuclear import.</text>
</comment>
<dbReference type="PANTHER" id="PTHR21231">
    <property type="entry name" value="XPA-BINDING PROTEIN 1-RELATED"/>
    <property type="match status" value="1"/>
</dbReference>
<keyword evidence="2 5" id="KW-0547">Nucleotide-binding</keyword>
<dbReference type="EMBL" id="GL877465">
    <property type="protein sequence ID" value="ELA46084.1"/>
    <property type="molecule type" value="Genomic_DNA"/>
</dbReference>
<dbReference type="OrthoDB" id="5839at2759"/>
<feature type="compositionally biased region" description="Basic and acidic residues" evidence="7">
    <location>
        <begin position="119"/>
        <end position="130"/>
    </location>
</feature>
<dbReference type="OMA" id="ATHNYFL"/>
<evidence type="ECO:0000256" key="2">
    <source>
        <dbReference type="ARBA" id="ARBA00022741"/>
    </source>
</evidence>
<dbReference type="InterPro" id="IPR027417">
    <property type="entry name" value="P-loop_NTPase"/>
</dbReference>
<feature type="coiled-coil region" evidence="6">
    <location>
        <begin position="334"/>
        <end position="371"/>
    </location>
</feature>
<reference evidence="9" key="1">
    <citation type="submission" date="2011-03" db="EMBL/GenBank/DDBJ databases">
        <title>The genome sequence of Vavraia culicis strain floridensis.</title>
        <authorList>
            <consortium name="The Broad Institute Genome Sequencing Platform"/>
            <person name="Cuomo C."/>
            <person name="Becnel J."/>
            <person name="Sanscrainte N."/>
            <person name="Young S.K."/>
            <person name="Zeng Q."/>
            <person name="Gargeya S."/>
            <person name="Fitzgerald M."/>
            <person name="Haas B."/>
            <person name="Abouelleil A."/>
            <person name="Alvarado L."/>
            <person name="Arachchi H.M."/>
            <person name="Berlin A."/>
            <person name="Chapman S.B."/>
            <person name="Gearin G."/>
            <person name="Goldberg J."/>
            <person name="Griggs A."/>
            <person name="Gujja S."/>
            <person name="Hansen M."/>
            <person name="Heiman D."/>
            <person name="Howarth C."/>
            <person name="Larimer J."/>
            <person name="Lui A."/>
            <person name="MacDonald P.J.P."/>
            <person name="McCowen C."/>
            <person name="Montmayeur A."/>
            <person name="Murphy C."/>
            <person name="Neiman D."/>
            <person name="Pearson M."/>
            <person name="Priest M."/>
            <person name="Roberts A."/>
            <person name="Saif S."/>
            <person name="Shea T."/>
            <person name="Sisk P."/>
            <person name="Stolte C."/>
            <person name="Sykes S."/>
            <person name="Wortman J."/>
            <person name="Nusbaum C."/>
            <person name="Birren B."/>
        </authorList>
    </citation>
    <scope>NUCLEOTIDE SEQUENCE [LARGE SCALE GENOMIC DNA]</scope>
    <source>
        <strain evidence="9">floridensis</strain>
    </source>
</reference>
<dbReference type="RefSeq" id="XP_008075427.1">
    <property type="nucleotide sequence ID" value="XM_008077236.1"/>
</dbReference>
<gene>
    <name evidence="8" type="ORF">VCUG_02419</name>
</gene>
<dbReference type="Proteomes" id="UP000011081">
    <property type="component" value="Unassembled WGS sequence"/>
</dbReference>
<evidence type="ECO:0000256" key="5">
    <source>
        <dbReference type="RuleBase" id="RU365059"/>
    </source>
</evidence>
<keyword evidence="9" id="KW-1185">Reference proteome</keyword>